<feature type="region of interest" description="Disordered" evidence="1">
    <location>
        <begin position="33"/>
        <end position="75"/>
    </location>
</feature>
<accession>A0A9P6RHV6</accession>
<feature type="compositionally biased region" description="Low complexity" evidence="1">
    <location>
        <begin position="271"/>
        <end position="286"/>
    </location>
</feature>
<feature type="region of interest" description="Disordered" evidence="1">
    <location>
        <begin position="550"/>
        <end position="600"/>
    </location>
</feature>
<dbReference type="AlphaFoldDB" id="A0A9P6RHV6"/>
<keyword evidence="3" id="KW-1185">Reference proteome</keyword>
<proteinExistence type="predicted"/>
<protein>
    <submittedName>
        <fullName evidence="2">Uncharacterized protein</fullName>
    </submittedName>
</protein>
<dbReference type="EMBL" id="JAAAIP010000342">
    <property type="protein sequence ID" value="KAG0319010.1"/>
    <property type="molecule type" value="Genomic_DNA"/>
</dbReference>
<feature type="compositionally biased region" description="Polar residues" evidence="1">
    <location>
        <begin position="390"/>
        <end position="404"/>
    </location>
</feature>
<feature type="region of interest" description="Disordered" evidence="1">
    <location>
        <begin position="269"/>
        <end position="316"/>
    </location>
</feature>
<feature type="compositionally biased region" description="Polar residues" evidence="1">
    <location>
        <begin position="446"/>
        <end position="457"/>
    </location>
</feature>
<organism evidence="2 3">
    <name type="scientific">Dissophora globulifera</name>
    <dbReference type="NCBI Taxonomy" id="979702"/>
    <lineage>
        <taxon>Eukaryota</taxon>
        <taxon>Fungi</taxon>
        <taxon>Fungi incertae sedis</taxon>
        <taxon>Mucoromycota</taxon>
        <taxon>Mortierellomycotina</taxon>
        <taxon>Mortierellomycetes</taxon>
        <taxon>Mortierellales</taxon>
        <taxon>Mortierellaceae</taxon>
        <taxon>Dissophora</taxon>
    </lineage>
</organism>
<gene>
    <name evidence="2" type="ORF">BGZ99_005343</name>
</gene>
<feature type="compositionally biased region" description="Low complexity" evidence="1">
    <location>
        <begin position="433"/>
        <end position="445"/>
    </location>
</feature>
<dbReference type="OrthoDB" id="2289096at2759"/>
<feature type="region of interest" description="Disordered" evidence="1">
    <location>
        <begin position="143"/>
        <end position="188"/>
    </location>
</feature>
<reference evidence="2" key="1">
    <citation type="journal article" date="2020" name="Fungal Divers.">
        <title>Resolving the Mortierellaceae phylogeny through synthesis of multi-gene phylogenetics and phylogenomics.</title>
        <authorList>
            <person name="Vandepol N."/>
            <person name="Liber J."/>
            <person name="Desiro A."/>
            <person name="Na H."/>
            <person name="Kennedy M."/>
            <person name="Barry K."/>
            <person name="Grigoriev I.V."/>
            <person name="Miller A.N."/>
            <person name="O'Donnell K."/>
            <person name="Stajich J.E."/>
            <person name="Bonito G."/>
        </authorList>
    </citation>
    <scope>NUCLEOTIDE SEQUENCE</scope>
    <source>
        <strain evidence="2">REB-010B</strain>
    </source>
</reference>
<evidence type="ECO:0000313" key="3">
    <source>
        <dbReference type="Proteomes" id="UP000738325"/>
    </source>
</evidence>
<comment type="caution">
    <text evidence="2">The sequence shown here is derived from an EMBL/GenBank/DDBJ whole genome shotgun (WGS) entry which is preliminary data.</text>
</comment>
<evidence type="ECO:0000313" key="2">
    <source>
        <dbReference type="EMBL" id="KAG0319010.1"/>
    </source>
</evidence>
<sequence>MDTLSVVSSTSSTIHKATLRNLQPRAAALIEFHESDEDDDDSISGNGSNGSGRRRITTSGRGMGAASNASANGNGGGGAIGIGIGAGGLSAEYRALRKTTEDLVDFFKNAPPPPSSPATLLMVPRPLAVDEKKKRTLLQKLRSRKSNLGSMSFGGSTHSRDRDRNSVHVPPTQGRGTVSSVSTASRGEVATLPNGKKYVMIAVDYKDSKTPSNISAIAGAASVRTPSTINPAIGRPILGKDRDVGVKSESILSANPLIQVTTAIENDKIQNGNNHHSNSNSHGGNSKHVQNGSQRTSFGSDNRRSPTIQAGTGEGSLSILDSAPFLLDNFSLDSEYIADQSKSRQQQHQHQHQQTQQPLHNHLGSRRTSSSKSGKIQRGTSETGSKRSTRVTFNIADSQENQTSMDEDTLSKALAGRIANHKAQIAKGMVPQDSTSAAAADTNATLESTTAQQQARTRISDIQLPKPVTRKKVRHVQIQTQHCIMRPMHTQTEPIESLTRETAVKEFSTQTTMTAEGSTASVVSGSMDVGTSTDTETTVGSLKVASLVASFSQSPATRTTSTSTSSSSSTSTSTITTTTSVSTATTTGSSLPDKSAPLSTAEQQELLQLRQQNATLQAQVATLQRDLAAETRARTRTAVAMQDTRDKFEMLSAMAYKKLKEMIFQRHVLEMEVRELRAQVDIQTEVHRQEGEYDDEYEDSYGYEDAESESAYYRQQYPQHEYITIGLQ</sequence>
<feature type="compositionally biased region" description="Polar residues" evidence="1">
    <location>
        <begin position="146"/>
        <end position="157"/>
    </location>
</feature>
<feature type="compositionally biased region" description="Polar residues" evidence="1">
    <location>
        <begin position="174"/>
        <end position="185"/>
    </location>
</feature>
<feature type="compositionally biased region" description="Low complexity" evidence="1">
    <location>
        <begin position="557"/>
        <end position="590"/>
    </location>
</feature>
<feature type="compositionally biased region" description="Low complexity" evidence="1">
    <location>
        <begin position="57"/>
        <end position="72"/>
    </location>
</feature>
<feature type="region of interest" description="Disordered" evidence="1">
    <location>
        <begin position="339"/>
        <end position="408"/>
    </location>
</feature>
<evidence type="ECO:0000256" key="1">
    <source>
        <dbReference type="SAM" id="MobiDB-lite"/>
    </source>
</evidence>
<feature type="compositionally biased region" description="Polar residues" evidence="1">
    <location>
        <begin position="287"/>
        <end position="310"/>
    </location>
</feature>
<feature type="region of interest" description="Disordered" evidence="1">
    <location>
        <begin position="428"/>
        <end position="457"/>
    </location>
</feature>
<dbReference type="Proteomes" id="UP000738325">
    <property type="component" value="Unassembled WGS sequence"/>
</dbReference>
<name>A0A9P6RHV6_9FUNG</name>